<dbReference type="AlphaFoldDB" id="A0A0A7S5C4"/>
<gene>
    <name evidence="1" type="ORF">FPB0191_00610</name>
</gene>
<dbReference type="KEGG" id="fpp:FPB0191_00610"/>
<keyword evidence="2" id="KW-1185">Reference proteome</keyword>
<protein>
    <submittedName>
        <fullName evidence="1">Uncharacterized protein</fullName>
    </submittedName>
</protein>
<dbReference type="HOGENOM" id="CLU_1003773_0_0_6"/>
<dbReference type="OrthoDB" id="3677005at2"/>
<proteinExistence type="predicted"/>
<reference evidence="1 2" key="1">
    <citation type="journal article" date="2014" name="Appl. Environ. Microbiol.">
        <title>Gut symbionts from distinct hosts exhibit genotoxic activity via divergent colibactin biosynthetic pathways.</title>
        <authorList>
            <person name="Engel P."/>
            <person name="Vizcaino M.I."/>
            <person name="Crawford J.M."/>
        </authorList>
    </citation>
    <scope>NUCLEOTIDE SEQUENCE [LARGE SCALE GENOMIC DNA]</scope>
    <source>
        <strain evidence="1 2">PEB0191</strain>
    </source>
</reference>
<dbReference type="Proteomes" id="UP000030901">
    <property type="component" value="Chromosome"/>
</dbReference>
<dbReference type="STRING" id="1267021.FPB0191_00610"/>
<evidence type="ECO:0000313" key="1">
    <source>
        <dbReference type="EMBL" id="AJA44441.1"/>
    </source>
</evidence>
<dbReference type="EMBL" id="CP009056">
    <property type="protein sequence ID" value="AJA44441.1"/>
    <property type="molecule type" value="Genomic_DNA"/>
</dbReference>
<sequence length="276" mass="31040">MTQFQLTPTTQGPLYPPSEIVDKNGDFVVVGNLARENKSISWGMAIVSKNSTVSRFGEISPYLIQEELDYASEHRLTEIELFTLPLPLPLNNYPMIFAPEQCANAAQIHRQSYPLNEGYIYDYRESDGRRKLPKILLSDWLKAEGIVEISTDGFSAKFEFTFKNLVPNSLYTVMSLREKDLNPNQPTRPGPLGIPNVFITDQNGNASYYAILDNPFPKQNPTSNRIINVIVLFMSSQQSYGGAIGYFGLGGDVHAHLKLKQTDLFDSFLTQPHQGR</sequence>
<evidence type="ECO:0000313" key="2">
    <source>
        <dbReference type="Proteomes" id="UP000030901"/>
    </source>
</evidence>
<accession>A0A0A7S5C4</accession>
<name>A0A0A7S5C4_FRIPE</name>
<dbReference type="RefSeq" id="WP_039103930.1">
    <property type="nucleotide sequence ID" value="NZ_CP009056.1"/>
</dbReference>
<organism evidence="1 2">
    <name type="scientific">Frischella perrara</name>
    <dbReference type="NCBI Taxonomy" id="1267021"/>
    <lineage>
        <taxon>Bacteria</taxon>
        <taxon>Pseudomonadati</taxon>
        <taxon>Pseudomonadota</taxon>
        <taxon>Gammaproteobacteria</taxon>
        <taxon>Orbales</taxon>
        <taxon>Orbaceae</taxon>
        <taxon>Frischella</taxon>
    </lineage>
</organism>